<evidence type="ECO:0000256" key="1">
    <source>
        <dbReference type="SAM" id="MobiDB-lite"/>
    </source>
</evidence>
<reference evidence="3" key="1">
    <citation type="submission" date="2021-02" db="EMBL/GenBank/DDBJ databases">
        <authorList>
            <person name="Nowell W R."/>
        </authorList>
    </citation>
    <scope>NUCLEOTIDE SEQUENCE</scope>
</reference>
<dbReference type="AlphaFoldDB" id="A0A817AEY7"/>
<proteinExistence type="predicted"/>
<dbReference type="Proteomes" id="UP000663824">
    <property type="component" value="Unassembled WGS sequence"/>
</dbReference>
<feature type="region of interest" description="Disordered" evidence="1">
    <location>
        <begin position="259"/>
        <end position="281"/>
    </location>
</feature>
<gene>
    <name evidence="4" type="ORF">GIL414_LOCUS44249</name>
    <name evidence="3" type="ORF">MBJ925_LOCUS37995</name>
</gene>
<dbReference type="EMBL" id="CAJOBJ010133046">
    <property type="protein sequence ID" value="CAF4730388.1"/>
    <property type="molecule type" value="Genomic_DNA"/>
</dbReference>
<name>A0A817AEY7_9BILA</name>
<feature type="domain" description="Helix-turn-helix" evidence="2">
    <location>
        <begin position="149"/>
        <end position="208"/>
    </location>
</feature>
<dbReference type="EMBL" id="CAJNRE010021199">
    <property type="protein sequence ID" value="CAF2253006.1"/>
    <property type="molecule type" value="Genomic_DNA"/>
</dbReference>
<evidence type="ECO:0000313" key="4">
    <source>
        <dbReference type="EMBL" id="CAF4730388.1"/>
    </source>
</evidence>
<organism evidence="3 5">
    <name type="scientific">Rotaria magnacalcarata</name>
    <dbReference type="NCBI Taxonomy" id="392030"/>
    <lineage>
        <taxon>Eukaryota</taxon>
        <taxon>Metazoa</taxon>
        <taxon>Spiralia</taxon>
        <taxon>Gnathifera</taxon>
        <taxon>Rotifera</taxon>
        <taxon>Eurotatoria</taxon>
        <taxon>Bdelloidea</taxon>
        <taxon>Philodinida</taxon>
        <taxon>Philodinidae</taxon>
        <taxon>Rotaria</taxon>
    </lineage>
</organism>
<comment type="caution">
    <text evidence="3">The sequence shown here is derived from an EMBL/GenBank/DDBJ whole genome shotgun (WGS) entry which is preliminary data.</text>
</comment>
<evidence type="ECO:0000313" key="3">
    <source>
        <dbReference type="EMBL" id="CAF2253006.1"/>
    </source>
</evidence>
<dbReference type="PANTHER" id="PTHR21301">
    <property type="entry name" value="REVERSE TRANSCRIPTASE"/>
    <property type="match status" value="1"/>
</dbReference>
<dbReference type="PANTHER" id="PTHR21301:SF10">
    <property type="entry name" value="REVERSE TRANSCRIPTASE DOMAIN-CONTAINING PROTEIN"/>
    <property type="match status" value="1"/>
</dbReference>
<sequence length="366" mass="42996">MTFLHAHGYRKVKGISIDTIKKLASIILKDNVFAYGKKIYKQTTGGAMGSSLTLTLANIFMSNWQKNIVEEQMKTGEFYGRYIDDIFMTWNRSEEELKKLLEDLNTWHPNIKLDYKIGNSLPFLDVQFTNNNGTLLTSVYHKPAAEPCITPFTSDHPRHVFSNIIKTSIERATRYSSTFEAFNYERRYIKLMLLYNDYPSTFIENEFHKYFSEYISKSPFLPLINDEQKYFLMRKHILGRPTPRQSQVALSAALADIDNDPLDDDEKQQPNPDPKQSEENISTINEKFFTHFTYEKRFKTCKRDMHQVYNHAFKDTPAMYTKLIVGNRIRRQTQNELIRKRPNKNLLQNTTTIKSKSNNSNRKQFK</sequence>
<evidence type="ECO:0000259" key="2">
    <source>
        <dbReference type="Pfam" id="PF26215"/>
    </source>
</evidence>
<evidence type="ECO:0000313" key="5">
    <source>
        <dbReference type="Proteomes" id="UP000663824"/>
    </source>
</evidence>
<accession>A0A817AEY7</accession>
<protein>
    <recommendedName>
        <fullName evidence="2">Helix-turn-helix domain-containing protein</fullName>
    </recommendedName>
</protein>
<dbReference type="Pfam" id="PF26215">
    <property type="entry name" value="HTH_animal"/>
    <property type="match status" value="1"/>
</dbReference>
<dbReference type="InterPro" id="IPR058912">
    <property type="entry name" value="HTH_animal"/>
</dbReference>
<dbReference type="Proteomes" id="UP000681720">
    <property type="component" value="Unassembled WGS sequence"/>
</dbReference>